<evidence type="ECO:0000313" key="3">
    <source>
        <dbReference type="Proteomes" id="UP000324222"/>
    </source>
</evidence>
<dbReference type="EMBL" id="VSRR010003057">
    <property type="protein sequence ID" value="MPC34454.1"/>
    <property type="molecule type" value="Genomic_DNA"/>
</dbReference>
<keyword evidence="3" id="KW-1185">Reference proteome</keyword>
<feature type="transmembrane region" description="Helical" evidence="1">
    <location>
        <begin position="12"/>
        <end position="38"/>
    </location>
</feature>
<name>A0A5B7EPZ5_PORTR</name>
<keyword evidence="1" id="KW-1133">Transmembrane helix</keyword>
<sequence>MDESSWDFPSIIIIIIIIITITIITVSSSSSSLVLCYVARAYSVATPPPPLPPPPPPPPLLLPLHRTWPRYARQKEGVAWPTSRRDNKLYKTPRLKAHGATARAAVPGIPTTFFFSLLRASLQMSSGVCGVPVSVIVWLS</sequence>
<keyword evidence="1" id="KW-0812">Transmembrane</keyword>
<comment type="caution">
    <text evidence="2">The sequence shown here is derived from an EMBL/GenBank/DDBJ whole genome shotgun (WGS) entry which is preliminary data.</text>
</comment>
<dbReference type="AlphaFoldDB" id="A0A5B7EPZ5"/>
<keyword evidence="1" id="KW-0472">Membrane</keyword>
<gene>
    <name evidence="2" type="ORF">E2C01_027846</name>
</gene>
<evidence type="ECO:0000313" key="2">
    <source>
        <dbReference type="EMBL" id="MPC34454.1"/>
    </source>
</evidence>
<organism evidence="2 3">
    <name type="scientific">Portunus trituberculatus</name>
    <name type="common">Swimming crab</name>
    <name type="synonym">Neptunus trituberculatus</name>
    <dbReference type="NCBI Taxonomy" id="210409"/>
    <lineage>
        <taxon>Eukaryota</taxon>
        <taxon>Metazoa</taxon>
        <taxon>Ecdysozoa</taxon>
        <taxon>Arthropoda</taxon>
        <taxon>Crustacea</taxon>
        <taxon>Multicrustacea</taxon>
        <taxon>Malacostraca</taxon>
        <taxon>Eumalacostraca</taxon>
        <taxon>Eucarida</taxon>
        <taxon>Decapoda</taxon>
        <taxon>Pleocyemata</taxon>
        <taxon>Brachyura</taxon>
        <taxon>Eubrachyura</taxon>
        <taxon>Portunoidea</taxon>
        <taxon>Portunidae</taxon>
        <taxon>Portuninae</taxon>
        <taxon>Portunus</taxon>
    </lineage>
</organism>
<accession>A0A5B7EPZ5</accession>
<evidence type="ECO:0000256" key="1">
    <source>
        <dbReference type="SAM" id="Phobius"/>
    </source>
</evidence>
<reference evidence="2 3" key="1">
    <citation type="submission" date="2019-05" db="EMBL/GenBank/DDBJ databases">
        <title>Another draft genome of Portunus trituberculatus and its Hox gene families provides insights of decapod evolution.</title>
        <authorList>
            <person name="Jeong J.-H."/>
            <person name="Song I."/>
            <person name="Kim S."/>
            <person name="Choi T."/>
            <person name="Kim D."/>
            <person name="Ryu S."/>
            <person name="Kim W."/>
        </authorList>
    </citation>
    <scope>NUCLEOTIDE SEQUENCE [LARGE SCALE GENOMIC DNA]</scope>
    <source>
        <tissue evidence="2">Muscle</tissue>
    </source>
</reference>
<dbReference type="Proteomes" id="UP000324222">
    <property type="component" value="Unassembled WGS sequence"/>
</dbReference>
<proteinExistence type="predicted"/>
<protein>
    <submittedName>
        <fullName evidence="2">Uncharacterized protein</fullName>
    </submittedName>
</protein>